<sequence length="343" mass="39578">MTALKRIDTPVKLFHGTGADNVWLEAMRYFDEVHSSTKQDSRLGATREILHANFNITDPKQRWVLSRQPAISPAFAIAEIIWILSGQNDSKFLNFWNPALPKFMGKGPTYHGAYGYRIRNQFAFDQLERAYHALKGNPDSRQVVIQIWNSERDFPSNNGSPVSEDIPCNICSMPKIRDGKLEWLQIMRSNDLYRGTPYNVVQFTTIQEVLAGWLGLETGAYHQISDSLHIYCSDLNELSYSESKLPSNNDSLALPKQEFDKTLRRMDRMLRDLAGDNLTPALYKSICTAIDLPHSYKNLFWICAADAARRHQWFEEMDWAADQCDNNLLVYAWDNWKNRWISS</sequence>
<dbReference type="CDD" id="cd00351">
    <property type="entry name" value="TS_Pyrimidine_HMase"/>
    <property type="match status" value="1"/>
</dbReference>
<dbReference type="SUPFAM" id="SSF55831">
    <property type="entry name" value="Thymidylate synthase/dCMP hydroxymethylase"/>
    <property type="match status" value="1"/>
</dbReference>
<dbReference type="InterPro" id="IPR000398">
    <property type="entry name" value="Thymidylate_synthase"/>
</dbReference>
<reference evidence="5 6" key="1">
    <citation type="submission" date="2024-03" db="EMBL/GenBank/DDBJ databases">
        <title>Phenotype and Genome Characterization of a Sulfate-Reducing Bacterium Pseudodesulfovibrio sp. strain 5S69, isolated from Petroleum Reservoir in Tatarstan (Russia).</title>
        <authorList>
            <person name="Bidzhieva S.K."/>
            <person name="Kadnikov V."/>
            <person name="Tourova T.P."/>
            <person name="Samigullina S.R."/>
            <person name="Sokolova D.S."/>
            <person name="Poltaraus A.B."/>
            <person name="Avtukh A.N."/>
            <person name="Tereshina V.M."/>
            <person name="Mardanov A.V."/>
            <person name="Nazina T.N."/>
        </authorList>
    </citation>
    <scope>NUCLEOTIDE SEQUENCE [LARGE SCALE GENOMIC DNA]</scope>
    <source>
        <strain evidence="5 6">5S69</strain>
    </source>
</reference>
<feature type="domain" description="Thymidylate synthase/dCMP hydroxymethylase" evidence="4">
    <location>
        <begin position="63"/>
        <end position="256"/>
    </location>
</feature>
<dbReference type="PANTHER" id="PTHR11548">
    <property type="entry name" value="THYMIDYLATE SYNTHASE 1"/>
    <property type="match status" value="1"/>
</dbReference>
<evidence type="ECO:0000259" key="4">
    <source>
        <dbReference type="Pfam" id="PF00303"/>
    </source>
</evidence>
<dbReference type="InterPro" id="IPR023451">
    <property type="entry name" value="Thymidate_synth/dCMP_Mease_dom"/>
</dbReference>
<keyword evidence="3 5" id="KW-0808">Transferase</keyword>
<evidence type="ECO:0000313" key="6">
    <source>
        <dbReference type="Proteomes" id="UP001385389"/>
    </source>
</evidence>
<dbReference type="InterPro" id="IPR045097">
    <property type="entry name" value="Thymidate_synth/dCMP_Mease"/>
</dbReference>
<dbReference type="Proteomes" id="UP001385389">
    <property type="component" value="Chromosome"/>
</dbReference>
<dbReference type="GO" id="GO:0032259">
    <property type="term" value="P:methylation"/>
    <property type="evidence" value="ECO:0007669"/>
    <property type="project" value="UniProtKB-KW"/>
</dbReference>
<keyword evidence="6" id="KW-1185">Reference proteome</keyword>
<name>A0ABZ2ISP2_9BACT</name>
<dbReference type="EC" id="2.1.1.45" evidence="1"/>
<dbReference type="RefSeq" id="WP_338667330.1">
    <property type="nucleotide sequence ID" value="NZ_CP146609.1"/>
</dbReference>
<dbReference type="InterPro" id="IPR036926">
    <property type="entry name" value="Thymidate_synth/dCMP_Mease_sf"/>
</dbReference>
<organism evidence="5 6">
    <name type="scientific">Pseudodesulfovibrio methanolicus</name>
    <dbReference type="NCBI Taxonomy" id="3126690"/>
    <lineage>
        <taxon>Bacteria</taxon>
        <taxon>Pseudomonadati</taxon>
        <taxon>Thermodesulfobacteriota</taxon>
        <taxon>Desulfovibrionia</taxon>
        <taxon>Desulfovibrionales</taxon>
        <taxon>Desulfovibrionaceae</taxon>
    </lineage>
</organism>
<dbReference type="PRINTS" id="PR00108">
    <property type="entry name" value="THYMDSNTHASE"/>
</dbReference>
<gene>
    <name evidence="5" type="ORF">V8V93_14615</name>
</gene>
<evidence type="ECO:0000256" key="2">
    <source>
        <dbReference type="ARBA" id="ARBA00022603"/>
    </source>
</evidence>
<dbReference type="Gene3D" id="3.30.572.10">
    <property type="entry name" value="Thymidylate synthase/dCMP hydroxymethylase domain"/>
    <property type="match status" value="1"/>
</dbReference>
<dbReference type="PANTHER" id="PTHR11548:SF9">
    <property type="entry name" value="THYMIDYLATE SYNTHASE"/>
    <property type="match status" value="1"/>
</dbReference>
<evidence type="ECO:0000256" key="3">
    <source>
        <dbReference type="ARBA" id="ARBA00022679"/>
    </source>
</evidence>
<dbReference type="GO" id="GO:0004799">
    <property type="term" value="F:thymidylate synthase activity"/>
    <property type="evidence" value="ECO:0007669"/>
    <property type="project" value="UniProtKB-EC"/>
</dbReference>
<keyword evidence="2 5" id="KW-0489">Methyltransferase</keyword>
<protein>
    <recommendedName>
        <fullName evidence="1">thymidylate synthase</fullName>
        <ecNumber evidence="1">2.1.1.45</ecNumber>
    </recommendedName>
</protein>
<evidence type="ECO:0000313" key="5">
    <source>
        <dbReference type="EMBL" id="WWX21667.1"/>
    </source>
</evidence>
<dbReference type="Pfam" id="PF00303">
    <property type="entry name" value="Thymidylat_synt"/>
    <property type="match status" value="1"/>
</dbReference>
<dbReference type="EMBL" id="CP146609">
    <property type="protein sequence ID" value="WWX21667.1"/>
    <property type="molecule type" value="Genomic_DNA"/>
</dbReference>
<proteinExistence type="predicted"/>
<evidence type="ECO:0000256" key="1">
    <source>
        <dbReference type="ARBA" id="ARBA00011947"/>
    </source>
</evidence>
<accession>A0ABZ2ISP2</accession>